<dbReference type="SUPFAM" id="SSF47336">
    <property type="entry name" value="ACP-like"/>
    <property type="match status" value="1"/>
</dbReference>
<dbReference type="OrthoDB" id="9765680at2"/>
<evidence type="ECO:0000256" key="3">
    <source>
        <dbReference type="ARBA" id="ARBA00022553"/>
    </source>
</evidence>
<dbReference type="KEGG" id="smu:SMU_1343c"/>
<dbReference type="Pfam" id="PF00550">
    <property type="entry name" value="PP-binding"/>
    <property type="match status" value="1"/>
</dbReference>
<dbReference type="PROSITE" id="PS52004">
    <property type="entry name" value="KS3_2"/>
    <property type="match status" value="1"/>
</dbReference>
<protein>
    <submittedName>
        <fullName evidence="7">Polyketide synthase</fullName>
    </submittedName>
</protein>
<reference evidence="7 8" key="1">
    <citation type="journal article" date="2002" name="Proc. Natl. Acad. Sci. U.S.A.">
        <title>Genome sequence of Streptococcus mutans UA159, a cariogenic dental pathogen.</title>
        <authorList>
            <person name="Ajdic D."/>
            <person name="McShan W.M."/>
            <person name="McLaughlin R.E."/>
            <person name="Savic G."/>
            <person name="Chang J."/>
            <person name="Carson M.B."/>
            <person name="Primeaux C."/>
            <person name="Tian R."/>
            <person name="Kenton S."/>
            <person name="Jia H."/>
            <person name="Lin S."/>
            <person name="Qian Y."/>
            <person name="Li S."/>
            <person name="Zhu H."/>
            <person name="Najar F."/>
            <person name="Lai H."/>
            <person name="White J."/>
            <person name="Roe B.A."/>
            <person name="Ferretti J.J."/>
        </authorList>
    </citation>
    <scope>NUCLEOTIDE SEQUENCE [LARGE SCALE GENOMIC DNA]</scope>
    <source>
        <strain evidence="8">ATCC 700610 / UA159</strain>
    </source>
</reference>
<dbReference type="PhylomeDB" id="Q8DTJ4"/>
<dbReference type="Pfam" id="PF16197">
    <property type="entry name" value="KAsynt_C_assoc"/>
    <property type="match status" value="1"/>
</dbReference>
<evidence type="ECO:0000313" key="7">
    <source>
        <dbReference type="EMBL" id="AAN59016.1"/>
    </source>
</evidence>
<dbReference type="SUPFAM" id="SSF53901">
    <property type="entry name" value="Thiolase-like"/>
    <property type="match status" value="1"/>
</dbReference>
<dbReference type="InterPro" id="IPR020841">
    <property type="entry name" value="PKS_Beta-ketoAc_synthase_dom"/>
</dbReference>
<sequence>MSIKVAQAENLEEFWDLLKEGKETISSFPQQRSKDVHILENNNMKFEVGSYLEDIASFDPYFFNITPREAELMSPIQRLTLEKCLEALDDAGISKKTLNDSKTGIYLGHIGDLEGYKYKNWVNKFYNNDPMAIPGNLNSIIPSRISYVLNLKGPAVLIDTACSSSLVAISEACKSITNKECDMAIAGGIRISFCPETSSEKLGIESSNRQTRPFDSEADGTVLGEGVGIVVLKRLADAIKDEDHIYSVIKGVNVNQDGSSAGITAPNGKAQVDLLTELWKKYDINPQDIDYIEAHGTGTKLGDPIEIKALTQAVSKFTRRKQFCGIGSVKSNIGHLFEAAGVISVIKTALMIEKQHLVPSINFSRPNRNISFVNSPFYLVNEFQKWDVEKNKLRTAGVSSFGFSGTNCHIILQEFYPPENFSDTSNTHQSELCFCFSNPTKKGLIASLEAMHQFLLLNKKINLEKLSLNLLYRKSHYKNRLVIISENKVEKLIEKINFTINNLITKNNDTFVKDEKIFFSSEVGNKALEEKVLTDLENLATNFCKGIEFEKRVPKLVPMPSIKFSKSKFWINAENRKNMSLIVDEKDSRKTLEIIIQNTFGYTDVNYHESFLDLGIDSIGMMKIINEVSEYFSKQLTIRDLYKYNTINDLSEFLNSSNESSKLNKESISKIKKNDLNEYTTSPQQKRMYIHQIRYPESTSNNVTALLEMKGNIQRENLEESIRKVLQNHEIFQTVFMNHNEIKQKILPKESVNFSLETIYLNDPKTEVTNLIEPFKLSDLPLFRIYHLVSLLDASEYLFIDFHHIICDVTSMDIFVRELITAYEGGEADHFDTEYKDYAQWLDDHLLNTISYKNQENYWKKEFIDYTSYNNRERISERAQQREVIFEAEKYQKIKTFCQKNRITEHVFLNTMFALTLYYLEEQNDQIIGNPVSGRVSTSVDHVIGIFTNTIATRTRITKEDSIIHLLKHTQSKMLDYLDNQDYQINDFVSEVRDKNGNRINISKIFAFQILPKIVISDGEFIDIPIKNIESNFELALVASLIGEQLAFRIKYLISIYDESDITLLFETFNSFIDESIKNPELKIYQLKEKFQKQETKEIAQFDF</sequence>
<dbReference type="GO" id="GO:0006633">
    <property type="term" value="P:fatty acid biosynthetic process"/>
    <property type="evidence" value="ECO:0007669"/>
    <property type="project" value="InterPro"/>
</dbReference>
<dbReference type="STRING" id="210007.SMU_1343c"/>
<dbReference type="PROSITE" id="PS00012">
    <property type="entry name" value="PHOSPHOPANTETHEINE"/>
    <property type="match status" value="1"/>
</dbReference>
<dbReference type="SUPFAM" id="SSF52777">
    <property type="entry name" value="CoA-dependent acyltransferases"/>
    <property type="match status" value="2"/>
</dbReference>
<evidence type="ECO:0000256" key="2">
    <source>
        <dbReference type="ARBA" id="ARBA00022450"/>
    </source>
</evidence>
<comment type="cofactor">
    <cofactor evidence="1">
        <name>pantetheine 4'-phosphate</name>
        <dbReference type="ChEBI" id="CHEBI:47942"/>
    </cofactor>
</comment>
<dbReference type="GO" id="GO:0004315">
    <property type="term" value="F:3-oxoacyl-[acyl-carrier-protein] synthase activity"/>
    <property type="evidence" value="ECO:0007669"/>
    <property type="project" value="InterPro"/>
</dbReference>
<dbReference type="InterPro" id="IPR032821">
    <property type="entry name" value="PKS_assoc"/>
</dbReference>
<dbReference type="InterPro" id="IPR016039">
    <property type="entry name" value="Thiolase-like"/>
</dbReference>
<keyword evidence="8" id="KW-1185">Reference proteome</keyword>
<dbReference type="HOGENOM" id="CLU_000022_34_1_9"/>
<dbReference type="eggNOG" id="COG3321">
    <property type="taxonomic scope" value="Bacteria"/>
</dbReference>
<dbReference type="CDD" id="cd00833">
    <property type="entry name" value="PKS"/>
    <property type="match status" value="1"/>
</dbReference>
<dbReference type="InterPro" id="IPR014031">
    <property type="entry name" value="Ketoacyl_synth_C"/>
</dbReference>
<dbReference type="Proteomes" id="UP000002512">
    <property type="component" value="Chromosome"/>
</dbReference>
<feature type="domain" description="Carrier" evidence="5">
    <location>
        <begin position="583"/>
        <end position="658"/>
    </location>
</feature>
<dbReference type="InterPro" id="IPR009081">
    <property type="entry name" value="PP-bd_ACP"/>
</dbReference>
<dbReference type="Gene3D" id="1.10.1240.100">
    <property type="match status" value="1"/>
</dbReference>
<dbReference type="SMART" id="SM00825">
    <property type="entry name" value="PKS_KS"/>
    <property type="match status" value="1"/>
</dbReference>
<dbReference type="PANTHER" id="PTHR43775:SF37">
    <property type="entry name" value="SI:DKEY-61P9.11"/>
    <property type="match status" value="1"/>
</dbReference>
<gene>
    <name evidence="7" type="ordered locus">SMU_1343c</name>
</gene>
<dbReference type="InterPro" id="IPR018201">
    <property type="entry name" value="Ketoacyl_synth_AS"/>
</dbReference>
<evidence type="ECO:0000259" key="6">
    <source>
        <dbReference type="PROSITE" id="PS52004"/>
    </source>
</evidence>
<keyword evidence="2" id="KW-0596">Phosphopantetheine</keyword>
<dbReference type="PANTHER" id="PTHR43775">
    <property type="entry name" value="FATTY ACID SYNTHASE"/>
    <property type="match status" value="1"/>
</dbReference>
<proteinExistence type="predicted"/>
<dbReference type="PROSITE" id="PS50075">
    <property type="entry name" value="CARRIER"/>
    <property type="match status" value="1"/>
</dbReference>
<dbReference type="Gene3D" id="3.40.47.10">
    <property type="match status" value="1"/>
</dbReference>
<dbReference type="InterPro" id="IPR050091">
    <property type="entry name" value="PKS_NRPS_Biosynth_Enz"/>
</dbReference>
<dbReference type="InterPro" id="IPR006162">
    <property type="entry name" value="Ppantetheine_attach_site"/>
</dbReference>
<accession>Q8DTJ4</accession>
<organism evidence="7 8">
    <name type="scientific">Streptococcus mutans serotype c (strain ATCC 700610 / UA159)</name>
    <dbReference type="NCBI Taxonomy" id="210007"/>
    <lineage>
        <taxon>Bacteria</taxon>
        <taxon>Bacillati</taxon>
        <taxon>Bacillota</taxon>
        <taxon>Bacilli</taxon>
        <taxon>Lactobacillales</taxon>
        <taxon>Streptococcaceae</taxon>
        <taxon>Streptococcus</taxon>
    </lineage>
</organism>
<dbReference type="Pfam" id="PF02801">
    <property type="entry name" value="Ketoacyl-synt_C"/>
    <property type="match status" value="1"/>
</dbReference>
<evidence type="ECO:0000256" key="4">
    <source>
        <dbReference type="ARBA" id="ARBA00022679"/>
    </source>
</evidence>
<feature type="domain" description="Ketosynthase family 3 (KS3)" evidence="6">
    <location>
        <begin position="1"/>
        <end position="414"/>
    </location>
</feature>
<dbReference type="EMBL" id="AE014133">
    <property type="protein sequence ID" value="AAN59016.1"/>
    <property type="molecule type" value="Genomic_DNA"/>
</dbReference>
<dbReference type="Gene3D" id="1.10.1200.10">
    <property type="entry name" value="ACP-like"/>
    <property type="match status" value="1"/>
</dbReference>
<dbReference type="PROSITE" id="PS00606">
    <property type="entry name" value="KS3_1"/>
    <property type="match status" value="1"/>
</dbReference>
<dbReference type="AlphaFoldDB" id="Q8DTJ4"/>
<dbReference type="InterPro" id="IPR014030">
    <property type="entry name" value="Ketoacyl_synth_N"/>
</dbReference>
<dbReference type="Gene3D" id="3.30.559.30">
    <property type="entry name" value="Nonribosomal peptide synthetase, condensation domain"/>
    <property type="match status" value="1"/>
</dbReference>
<dbReference type="GO" id="GO:0004312">
    <property type="term" value="F:fatty acid synthase activity"/>
    <property type="evidence" value="ECO:0007669"/>
    <property type="project" value="TreeGrafter"/>
</dbReference>
<dbReference type="Pfam" id="PF00109">
    <property type="entry name" value="ketoacyl-synt"/>
    <property type="match status" value="1"/>
</dbReference>
<dbReference type="Gene3D" id="3.30.559.10">
    <property type="entry name" value="Chloramphenicol acetyltransferase-like domain"/>
    <property type="match status" value="1"/>
</dbReference>
<keyword evidence="4" id="KW-0808">Transferase</keyword>
<evidence type="ECO:0000256" key="1">
    <source>
        <dbReference type="ARBA" id="ARBA00001957"/>
    </source>
</evidence>
<dbReference type="Pfam" id="PF00668">
    <property type="entry name" value="Condensation"/>
    <property type="match status" value="1"/>
</dbReference>
<dbReference type="InterPro" id="IPR036736">
    <property type="entry name" value="ACP-like_sf"/>
</dbReference>
<name>Q8DTJ4_STRMU</name>
<dbReference type="PATRIC" id="fig|210007.7.peg.1201"/>
<dbReference type="InterPro" id="IPR001242">
    <property type="entry name" value="Condensation_dom"/>
</dbReference>
<dbReference type="InterPro" id="IPR023213">
    <property type="entry name" value="CAT-like_dom_sf"/>
</dbReference>
<keyword evidence="3" id="KW-0597">Phosphoprotein</keyword>
<evidence type="ECO:0000259" key="5">
    <source>
        <dbReference type="PROSITE" id="PS50075"/>
    </source>
</evidence>
<evidence type="ECO:0000313" key="8">
    <source>
        <dbReference type="Proteomes" id="UP000002512"/>
    </source>
</evidence>